<comment type="caution">
    <text evidence="1">The sequence shown here is derived from an EMBL/GenBank/DDBJ whole genome shotgun (WGS) entry which is preliminary data.</text>
</comment>
<dbReference type="Proteomes" id="UP000886812">
    <property type="component" value="Unassembled WGS sequence"/>
</dbReference>
<dbReference type="EMBL" id="DVOG01000149">
    <property type="protein sequence ID" value="HIV04648.1"/>
    <property type="molecule type" value="Genomic_DNA"/>
</dbReference>
<protein>
    <submittedName>
        <fullName evidence="1">Uncharacterized protein</fullName>
    </submittedName>
</protein>
<name>A0A9D1NK73_9BACT</name>
<reference evidence="1" key="1">
    <citation type="submission" date="2020-10" db="EMBL/GenBank/DDBJ databases">
        <authorList>
            <person name="Gilroy R."/>
        </authorList>
    </citation>
    <scope>NUCLEOTIDE SEQUENCE</scope>
    <source>
        <strain evidence="1">10669</strain>
    </source>
</reference>
<evidence type="ECO:0000313" key="1">
    <source>
        <dbReference type="EMBL" id="HIV04648.1"/>
    </source>
</evidence>
<dbReference type="AlphaFoldDB" id="A0A9D1NK73"/>
<gene>
    <name evidence="1" type="ORF">IAC75_05825</name>
</gene>
<accession>A0A9D1NK73</accession>
<feature type="non-terminal residue" evidence="1">
    <location>
        <position position="1"/>
    </location>
</feature>
<proteinExistence type="predicted"/>
<evidence type="ECO:0000313" key="2">
    <source>
        <dbReference type="Proteomes" id="UP000886812"/>
    </source>
</evidence>
<organism evidence="1 2">
    <name type="scientific">Candidatus Spyradosoma merdigallinarum</name>
    <dbReference type="NCBI Taxonomy" id="2840950"/>
    <lineage>
        <taxon>Bacteria</taxon>
        <taxon>Pseudomonadati</taxon>
        <taxon>Verrucomicrobiota</taxon>
        <taxon>Opitutia</taxon>
        <taxon>Opitutia incertae sedis</taxon>
        <taxon>Candidatus Spyradosoma</taxon>
    </lineage>
</organism>
<sequence length="52" mass="5020">KSVYVFLPPASAAGTMPALPEGEILGGNADAPCPVLKIDAAKIPAAAAASAD</sequence>
<reference evidence="1" key="2">
    <citation type="journal article" date="2021" name="PeerJ">
        <title>Extensive microbial diversity within the chicken gut microbiome revealed by metagenomics and culture.</title>
        <authorList>
            <person name="Gilroy R."/>
            <person name="Ravi A."/>
            <person name="Getino M."/>
            <person name="Pursley I."/>
            <person name="Horton D.L."/>
            <person name="Alikhan N.F."/>
            <person name="Baker D."/>
            <person name="Gharbi K."/>
            <person name="Hall N."/>
            <person name="Watson M."/>
            <person name="Adriaenssens E.M."/>
            <person name="Foster-Nyarko E."/>
            <person name="Jarju S."/>
            <person name="Secka A."/>
            <person name="Antonio M."/>
            <person name="Oren A."/>
            <person name="Chaudhuri R.R."/>
            <person name="La Ragione R."/>
            <person name="Hildebrand F."/>
            <person name="Pallen M.J."/>
        </authorList>
    </citation>
    <scope>NUCLEOTIDE SEQUENCE</scope>
    <source>
        <strain evidence="1">10669</strain>
    </source>
</reference>